<gene>
    <name evidence="5" type="primary">argC</name>
    <name evidence="8" type="ORF">J2S15_000684</name>
</gene>
<comment type="catalytic activity">
    <reaction evidence="5">
        <text>N-acetyl-L-glutamate 5-semialdehyde + phosphate + NADP(+) = N-acetyl-L-glutamyl 5-phosphate + NADPH + H(+)</text>
        <dbReference type="Rhea" id="RHEA:21588"/>
        <dbReference type="ChEBI" id="CHEBI:15378"/>
        <dbReference type="ChEBI" id="CHEBI:29123"/>
        <dbReference type="ChEBI" id="CHEBI:43474"/>
        <dbReference type="ChEBI" id="CHEBI:57783"/>
        <dbReference type="ChEBI" id="CHEBI:57936"/>
        <dbReference type="ChEBI" id="CHEBI:58349"/>
        <dbReference type="EC" id="1.2.1.38"/>
    </reaction>
</comment>
<dbReference type="Gene3D" id="3.30.360.10">
    <property type="entry name" value="Dihydrodipicolinate Reductase, domain 2"/>
    <property type="match status" value="1"/>
</dbReference>
<evidence type="ECO:0000256" key="4">
    <source>
        <dbReference type="ARBA" id="ARBA00023002"/>
    </source>
</evidence>
<protein>
    <recommendedName>
        <fullName evidence="5">N-acetyl-gamma-glutamyl-phosphate reductase</fullName>
        <shortName evidence="5">AGPR</shortName>
        <ecNumber evidence="5">1.2.1.38</ecNumber>
    </recommendedName>
    <alternativeName>
        <fullName evidence="5">N-acetyl-glutamate semialdehyde dehydrogenase</fullName>
        <shortName evidence="5">NAGSA dehydrogenase</shortName>
    </alternativeName>
</protein>
<accession>A0ABU0DZ87</accession>
<organism evidence="8 9">
    <name type="scientific">Breznakia pachnodae</name>
    <dbReference type="NCBI Taxonomy" id="265178"/>
    <lineage>
        <taxon>Bacteria</taxon>
        <taxon>Bacillati</taxon>
        <taxon>Bacillota</taxon>
        <taxon>Erysipelotrichia</taxon>
        <taxon>Erysipelotrichales</taxon>
        <taxon>Erysipelotrichaceae</taxon>
        <taxon>Breznakia</taxon>
    </lineage>
</organism>
<dbReference type="EMBL" id="JAUSUR010000001">
    <property type="protein sequence ID" value="MDQ0359953.1"/>
    <property type="molecule type" value="Genomic_DNA"/>
</dbReference>
<comment type="similarity">
    <text evidence="5">Belongs to the NAGSA dehydrogenase family. Type 1 subfamily.</text>
</comment>
<comment type="subcellular location">
    <subcellularLocation>
        <location evidence="5">Cytoplasm</location>
    </subcellularLocation>
</comment>
<name>A0ABU0DZ87_9FIRM</name>
<dbReference type="CDD" id="cd23934">
    <property type="entry name" value="AGPR_1_C"/>
    <property type="match status" value="1"/>
</dbReference>
<dbReference type="PANTHER" id="PTHR32338:SF10">
    <property type="entry name" value="N-ACETYL-GAMMA-GLUTAMYL-PHOSPHATE REDUCTASE, CHLOROPLASTIC-RELATED"/>
    <property type="match status" value="1"/>
</dbReference>
<dbReference type="InterPro" id="IPR058924">
    <property type="entry name" value="AGPR_dimerisation_dom"/>
</dbReference>
<dbReference type="GO" id="GO:0003942">
    <property type="term" value="F:N-acetyl-gamma-glutamyl-phosphate reductase activity"/>
    <property type="evidence" value="ECO:0007669"/>
    <property type="project" value="UniProtKB-EC"/>
</dbReference>
<dbReference type="Pfam" id="PF01118">
    <property type="entry name" value="Semialdhyde_dh"/>
    <property type="match status" value="1"/>
</dbReference>
<proteinExistence type="inferred from homology"/>
<evidence type="ECO:0000256" key="3">
    <source>
        <dbReference type="ARBA" id="ARBA00022857"/>
    </source>
</evidence>
<sequence>MEKIKVGVIGASGYAGAELVRLLLSHPNVEIGGIYSRSYTGKPISDLYPGFQNVSYLVFDDEDSVIHNSDVIFASLPHGISEKYAKKCFDANKKFIDVGADFRLYDEEDYKEWYNLPYNEKELHKESVYGLSEIYKDKIKDASIIGNPGCYPTSVALAMYPILANTLQSDDHIIIDAKSGVTGAGKELSEGTHFPTINEGFHPYKVAQHRHTPEIEQSLSDFAKKDITVTFVPHLLPVNRGIISTIYCKVNPEITLEAIHKLYCDTYIDHKFVRVLPLEKVSDLKYVTYSNYCDISLHLDKRTNTLIVVSAIDNMVKGAAGQAIQNMNIMYGFEEDAGLNYIPPSF</sequence>
<evidence type="ECO:0000313" key="8">
    <source>
        <dbReference type="EMBL" id="MDQ0359953.1"/>
    </source>
</evidence>
<keyword evidence="1 5" id="KW-0055">Arginine biosynthesis</keyword>
<keyword evidence="2 5" id="KW-0028">Amino-acid biosynthesis</keyword>
<dbReference type="PANTHER" id="PTHR32338">
    <property type="entry name" value="N-ACETYL-GAMMA-GLUTAMYL-PHOSPHATE REDUCTASE, CHLOROPLASTIC-RELATED-RELATED"/>
    <property type="match status" value="1"/>
</dbReference>
<comment type="pathway">
    <text evidence="5">Amino-acid biosynthesis; L-arginine biosynthesis; N(2)-acetyl-L-ornithine from L-glutamate: step 3/4.</text>
</comment>
<reference evidence="8 9" key="1">
    <citation type="submission" date="2023-07" db="EMBL/GenBank/DDBJ databases">
        <title>Genomic Encyclopedia of Type Strains, Phase IV (KMG-IV): sequencing the most valuable type-strain genomes for metagenomic binning, comparative biology and taxonomic classification.</title>
        <authorList>
            <person name="Goeker M."/>
        </authorList>
    </citation>
    <scope>NUCLEOTIDE SEQUENCE [LARGE SCALE GENOMIC DNA]</scope>
    <source>
        <strain evidence="8 9">DSM 16784</strain>
    </source>
</reference>
<dbReference type="RefSeq" id="WP_307405499.1">
    <property type="nucleotide sequence ID" value="NZ_JAUSUR010000001.1"/>
</dbReference>
<dbReference type="Gene3D" id="3.40.50.720">
    <property type="entry name" value="NAD(P)-binding Rossmann-like Domain"/>
    <property type="match status" value="1"/>
</dbReference>
<dbReference type="EC" id="1.2.1.38" evidence="5"/>
<dbReference type="SUPFAM" id="SSF51735">
    <property type="entry name" value="NAD(P)-binding Rossmann-fold domains"/>
    <property type="match status" value="1"/>
</dbReference>
<dbReference type="InterPro" id="IPR023013">
    <property type="entry name" value="AGPR_AS"/>
</dbReference>
<dbReference type="Proteomes" id="UP001230220">
    <property type="component" value="Unassembled WGS sequence"/>
</dbReference>
<keyword evidence="5" id="KW-0963">Cytoplasm</keyword>
<dbReference type="CDD" id="cd17895">
    <property type="entry name" value="AGPR_1_N"/>
    <property type="match status" value="1"/>
</dbReference>
<dbReference type="InterPro" id="IPR050085">
    <property type="entry name" value="AGPR"/>
</dbReference>
<keyword evidence="4 5" id="KW-0560">Oxidoreductase</keyword>
<evidence type="ECO:0000256" key="6">
    <source>
        <dbReference type="PROSITE-ProRule" id="PRU10010"/>
    </source>
</evidence>
<feature type="domain" description="Semialdehyde dehydrogenase NAD-binding" evidence="7">
    <location>
        <begin position="5"/>
        <end position="142"/>
    </location>
</feature>
<dbReference type="SUPFAM" id="SSF55347">
    <property type="entry name" value="Glyceraldehyde-3-phosphate dehydrogenase-like, C-terminal domain"/>
    <property type="match status" value="1"/>
</dbReference>
<evidence type="ECO:0000256" key="1">
    <source>
        <dbReference type="ARBA" id="ARBA00022571"/>
    </source>
</evidence>
<comment type="caution">
    <text evidence="8">The sequence shown here is derived from an EMBL/GenBank/DDBJ whole genome shotgun (WGS) entry which is preliminary data.</text>
</comment>
<dbReference type="NCBIfam" id="TIGR01850">
    <property type="entry name" value="argC"/>
    <property type="match status" value="1"/>
</dbReference>
<comment type="function">
    <text evidence="5">Catalyzes the NADPH-dependent reduction of N-acetyl-5-glutamyl phosphate to yield N-acetyl-L-glutamate 5-semialdehyde.</text>
</comment>
<dbReference type="HAMAP" id="MF_00150">
    <property type="entry name" value="ArgC_type1"/>
    <property type="match status" value="1"/>
</dbReference>
<evidence type="ECO:0000256" key="2">
    <source>
        <dbReference type="ARBA" id="ARBA00022605"/>
    </source>
</evidence>
<dbReference type="InterPro" id="IPR036291">
    <property type="entry name" value="NAD(P)-bd_dom_sf"/>
</dbReference>
<keyword evidence="9" id="KW-1185">Reference proteome</keyword>
<feature type="active site" evidence="5 6">
    <location>
        <position position="150"/>
    </location>
</feature>
<evidence type="ECO:0000313" key="9">
    <source>
        <dbReference type="Proteomes" id="UP001230220"/>
    </source>
</evidence>
<dbReference type="InterPro" id="IPR000706">
    <property type="entry name" value="AGPR_type-1"/>
</dbReference>
<dbReference type="PROSITE" id="PS01224">
    <property type="entry name" value="ARGC"/>
    <property type="match status" value="1"/>
</dbReference>
<dbReference type="Pfam" id="PF22698">
    <property type="entry name" value="Semialdhyde_dhC_1"/>
    <property type="match status" value="1"/>
</dbReference>
<dbReference type="SMART" id="SM00859">
    <property type="entry name" value="Semialdhyde_dh"/>
    <property type="match status" value="1"/>
</dbReference>
<evidence type="ECO:0000256" key="5">
    <source>
        <dbReference type="HAMAP-Rule" id="MF_00150"/>
    </source>
</evidence>
<evidence type="ECO:0000259" key="7">
    <source>
        <dbReference type="SMART" id="SM00859"/>
    </source>
</evidence>
<dbReference type="InterPro" id="IPR000534">
    <property type="entry name" value="Semialdehyde_DH_NAD-bd"/>
</dbReference>
<keyword evidence="3 5" id="KW-0521">NADP</keyword>